<evidence type="ECO:0000313" key="2">
    <source>
        <dbReference type="Proteomes" id="UP001345691"/>
    </source>
</evidence>
<sequence>MEYLPCPTEKPSPTFDSVSSEAIHAHHIRTQAVPTYFQPSFALNYFSHGEVTSDIDPATPWLPAMQSLLEPTQKQYEEVGN</sequence>
<evidence type="ECO:0000313" key="1">
    <source>
        <dbReference type="EMBL" id="KAK5054373.1"/>
    </source>
</evidence>
<dbReference type="EMBL" id="JAVRRF010000023">
    <property type="protein sequence ID" value="KAK5054373.1"/>
    <property type="molecule type" value="Genomic_DNA"/>
</dbReference>
<accession>A0ABR0J2B2</accession>
<protein>
    <submittedName>
        <fullName evidence="1">Uncharacterized protein</fullName>
    </submittedName>
</protein>
<comment type="caution">
    <text evidence="1">The sequence shown here is derived from an EMBL/GenBank/DDBJ whole genome shotgun (WGS) entry which is preliminary data.</text>
</comment>
<dbReference type="Proteomes" id="UP001345691">
    <property type="component" value="Unassembled WGS sequence"/>
</dbReference>
<keyword evidence="2" id="KW-1185">Reference proteome</keyword>
<organism evidence="1 2">
    <name type="scientific">Exophiala sideris</name>
    <dbReference type="NCBI Taxonomy" id="1016849"/>
    <lineage>
        <taxon>Eukaryota</taxon>
        <taxon>Fungi</taxon>
        <taxon>Dikarya</taxon>
        <taxon>Ascomycota</taxon>
        <taxon>Pezizomycotina</taxon>
        <taxon>Eurotiomycetes</taxon>
        <taxon>Chaetothyriomycetidae</taxon>
        <taxon>Chaetothyriales</taxon>
        <taxon>Herpotrichiellaceae</taxon>
        <taxon>Exophiala</taxon>
    </lineage>
</organism>
<reference evidence="1 2" key="1">
    <citation type="submission" date="2023-08" db="EMBL/GenBank/DDBJ databases">
        <title>Black Yeasts Isolated from many extreme environments.</title>
        <authorList>
            <person name="Coleine C."/>
            <person name="Stajich J.E."/>
            <person name="Selbmann L."/>
        </authorList>
    </citation>
    <scope>NUCLEOTIDE SEQUENCE [LARGE SCALE GENOMIC DNA]</scope>
    <source>
        <strain evidence="1 2">CCFEE 6328</strain>
    </source>
</reference>
<proteinExistence type="predicted"/>
<gene>
    <name evidence="1" type="ORF">LTR69_008988</name>
</gene>
<name>A0ABR0J2B2_9EURO</name>